<dbReference type="GO" id="GO:0005525">
    <property type="term" value="F:GTP binding"/>
    <property type="evidence" value="ECO:0007669"/>
    <property type="project" value="InterPro"/>
</dbReference>
<dbReference type="InterPro" id="IPR045063">
    <property type="entry name" value="Dynamin_N"/>
</dbReference>
<proteinExistence type="predicted"/>
<evidence type="ECO:0000313" key="3">
    <source>
        <dbReference type="Proteomes" id="UP001206925"/>
    </source>
</evidence>
<accession>A0AAD5C8G3</accession>
<dbReference type="InterPro" id="IPR022812">
    <property type="entry name" value="Dynamin"/>
</dbReference>
<dbReference type="GO" id="GO:0005737">
    <property type="term" value="C:cytoplasm"/>
    <property type="evidence" value="ECO:0007669"/>
    <property type="project" value="TreeGrafter"/>
</dbReference>
<dbReference type="GO" id="GO:0005874">
    <property type="term" value="C:microtubule"/>
    <property type="evidence" value="ECO:0007669"/>
    <property type="project" value="TreeGrafter"/>
</dbReference>
<evidence type="ECO:0000313" key="2">
    <source>
        <dbReference type="EMBL" id="KAI7737032.1"/>
    </source>
</evidence>
<dbReference type="AlphaFoldDB" id="A0AAD5C8G3"/>
<gene>
    <name evidence="2" type="ORF">M8C21_007532</name>
</gene>
<dbReference type="SUPFAM" id="SSF52540">
    <property type="entry name" value="P-loop containing nucleoside triphosphate hydrolases"/>
    <property type="match status" value="1"/>
</dbReference>
<dbReference type="Proteomes" id="UP001206925">
    <property type="component" value="Unassembled WGS sequence"/>
</dbReference>
<dbReference type="PANTHER" id="PTHR11566:SF21">
    <property type="entry name" value="DYNAMIN RELATED PROTEIN 1, ISOFORM A"/>
    <property type="match status" value="1"/>
</dbReference>
<dbReference type="GO" id="GO:0008017">
    <property type="term" value="F:microtubule binding"/>
    <property type="evidence" value="ECO:0007669"/>
    <property type="project" value="TreeGrafter"/>
</dbReference>
<dbReference type="PROSITE" id="PS51718">
    <property type="entry name" value="G_DYNAMIN_2"/>
    <property type="match status" value="1"/>
</dbReference>
<feature type="domain" description="Dynamin-type G" evidence="1">
    <location>
        <begin position="1"/>
        <end position="54"/>
    </location>
</feature>
<dbReference type="GO" id="GO:0003924">
    <property type="term" value="F:GTPase activity"/>
    <property type="evidence" value="ECO:0007669"/>
    <property type="project" value="TreeGrafter"/>
</dbReference>
<dbReference type="GO" id="GO:0016020">
    <property type="term" value="C:membrane"/>
    <property type="evidence" value="ECO:0007669"/>
    <property type="project" value="TreeGrafter"/>
</dbReference>
<name>A0AAD5C8G3_AMBAR</name>
<evidence type="ECO:0000259" key="1">
    <source>
        <dbReference type="PROSITE" id="PS51718"/>
    </source>
</evidence>
<protein>
    <recommendedName>
        <fullName evidence="1">Dynamin-type G domain-containing protein</fullName>
    </recommendedName>
</protein>
<dbReference type="Pfam" id="PF00350">
    <property type="entry name" value="Dynamin_N"/>
    <property type="match status" value="1"/>
</dbReference>
<dbReference type="Gene3D" id="3.40.50.300">
    <property type="entry name" value="P-loop containing nucleotide triphosphate hydrolases"/>
    <property type="match status" value="1"/>
</dbReference>
<comment type="caution">
    <text evidence="2">The sequence shown here is derived from an EMBL/GenBank/DDBJ whole genome shotgun (WGS) entry which is preliminary data.</text>
</comment>
<dbReference type="PANTHER" id="PTHR11566">
    <property type="entry name" value="DYNAMIN"/>
    <property type="match status" value="1"/>
</dbReference>
<dbReference type="PRINTS" id="PR00195">
    <property type="entry name" value="DYNAMIN"/>
</dbReference>
<organism evidence="2 3">
    <name type="scientific">Ambrosia artemisiifolia</name>
    <name type="common">Common ragweed</name>
    <dbReference type="NCBI Taxonomy" id="4212"/>
    <lineage>
        <taxon>Eukaryota</taxon>
        <taxon>Viridiplantae</taxon>
        <taxon>Streptophyta</taxon>
        <taxon>Embryophyta</taxon>
        <taxon>Tracheophyta</taxon>
        <taxon>Spermatophyta</taxon>
        <taxon>Magnoliopsida</taxon>
        <taxon>eudicotyledons</taxon>
        <taxon>Gunneridae</taxon>
        <taxon>Pentapetalae</taxon>
        <taxon>asterids</taxon>
        <taxon>campanulids</taxon>
        <taxon>Asterales</taxon>
        <taxon>Asteraceae</taxon>
        <taxon>Asteroideae</taxon>
        <taxon>Heliantheae alliance</taxon>
        <taxon>Heliantheae</taxon>
        <taxon>Ambrosia</taxon>
    </lineage>
</organism>
<dbReference type="InterPro" id="IPR030381">
    <property type="entry name" value="G_DYNAMIN_dom"/>
</dbReference>
<dbReference type="EMBL" id="JAMZMK010009143">
    <property type="protein sequence ID" value="KAI7737032.1"/>
    <property type="molecule type" value="Genomic_DNA"/>
</dbReference>
<keyword evidence="3" id="KW-1185">Reference proteome</keyword>
<reference evidence="2" key="1">
    <citation type="submission" date="2022-06" db="EMBL/GenBank/DDBJ databases">
        <title>Uncovering the hologenomic basis of an extraordinary plant invasion.</title>
        <authorList>
            <person name="Bieker V.C."/>
            <person name="Martin M.D."/>
            <person name="Gilbert T."/>
            <person name="Hodgins K."/>
            <person name="Battlay P."/>
            <person name="Petersen B."/>
            <person name="Wilson J."/>
        </authorList>
    </citation>
    <scope>NUCLEOTIDE SEQUENCE</scope>
    <source>
        <strain evidence="2">AA19_3_7</strain>
        <tissue evidence="2">Leaf</tissue>
    </source>
</reference>
<dbReference type="InterPro" id="IPR027417">
    <property type="entry name" value="P-loop_NTPase"/>
</dbReference>
<sequence>MIMSYIKVPSCLILAVTPANSDLANSDALQIAGNADPDGYRTIGVITKVQMQYT</sequence>